<keyword evidence="3" id="KW-1185">Reference proteome</keyword>
<proteinExistence type="predicted"/>
<dbReference type="Proteomes" id="UP000297647">
    <property type="component" value="Unassembled WGS sequence"/>
</dbReference>
<dbReference type="InterPro" id="IPR000866">
    <property type="entry name" value="AhpC/TSA"/>
</dbReference>
<dbReference type="OrthoDB" id="1099669at2"/>
<dbReference type="PANTHER" id="PTHR42852:SF17">
    <property type="entry name" value="THIOREDOXIN-LIKE PROTEIN HI_1115"/>
    <property type="match status" value="1"/>
</dbReference>
<dbReference type="RefSeq" id="WP_135074681.1">
    <property type="nucleotide sequence ID" value="NZ_SPSB01000004.1"/>
</dbReference>
<dbReference type="PROSITE" id="PS51257">
    <property type="entry name" value="PROKAR_LIPOPROTEIN"/>
    <property type="match status" value="1"/>
</dbReference>
<evidence type="ECO:0000313" key="2">
    <source>
        <dbReference type="EMBL" id="TFV93117.1"/>
    </source>
</evidence>
<gene>
    <name evidence="2" type="ORF">E4S40_12685</name>
</gene>
<dbReference type="EMBL" id="SPSB01000004">
    <property type="protein sequence ID" value="TFV93117.1"/>
    <property type="molecule type" value="Genomic_DNA"/>
</dbReference>
<comment type="caution">
    <text evidence="2">The sequence shown here is derived from an EMBL/GenBank/DDBJ whole genome shotgun (WGS) entry which is preliminary data.</text>
</comment>
<dbReference type="Gene3D" id="3.40.30.10">
    <property type="entry name" value="Glutaredoxin"/>
    <property type="match status" value="1"/>
</dbReference>
<feature type="domain" description="Thioredoxin" evidence="1">
    <location>
        <begin position="237"/>
        <end position="374"/>
    </location>
</feature>
<evidence type="ECO:0000259" key="1">
    <source>
        <dbReference type="PROSITE" id="PS51352"/>
    </source>
</evidence>
<protein>
    <submittedName>
        <fullName evidence="2">Peroxiredoxin family protein</fullName>
    </submittedName>
</protein>
<dbReference type="GO" id="GO:0016491">
    <property type="term" value="F:oxidoreductase activity"/>
    <property type="evidence" value="ECO:0007669"/>
    <property type="project" value="InterPro"/>
</dbReference>
<reference evidence="2 3" key="1">
    <citation type="submission" date="2019-03" db="EMBL/GenBank/DDBJ databases">
        <title>Algoriphagus sp. nov, a new strain isolated from root system soil of mangrove plant Kandelia.</title>
        <authorList>
            <person name="Yin Q."/>
            <person name="Wang K."/>
            <person name="Song Z."/>
        </authorList>
    </citation>
    <scope>NUCLEOTIDE SEQUENCE [LARGE SCALE GENOMIC DNA]</scope>
    <source>
        <strain evidence="2 3">XY-J91</strain>
    </source>
</reference>
<dbReference type="PANTHER" id="PTHR42852">
    <property type="entry name" value="THIOL:DISULFIDE INTERCHANGE PROTEIN DSBE"/>
    <property type="match status" value="1"/>
</dbReference>
<dbReference type="CDD" id="cd02966">
    <property type="entry name" value="TlpA_like_family"/>
    <property type="match status" value="1"/>
</dbReference>
<evidence type="ECO:0000313" key="3">
    <source>
        <dbReference type="Proteomes" id="UP000297647"/>
    </source>
</evidence>
<dbReference type="Pfam" id="PF00578">
    <property type="entry name" value="AhpC-TSA"/>
    <property type="match status" value="1"/>
</dbReference>
<dbReference type="SUPFAM" id="SSF52833">
    <property type="entry name" value="Thioredoxin-like"/>
    <property type="match status" value="1"/>
</dbReference>
<dbReference type="GO" id="GO:0016209">
    <property type="term" value="F:antioxidant activity"/>
    <property type="evidence" value="ECO:0007669"/>
    <property type="project" value="InterPro"/>
</dbReference>
<dbReference type="InterPro" id="IPR036249">
    <property type="entry name" value="Thioredoxin-like_sf"/>
</dbReference>
<dbReference type="InterPro" id="IPR013766">
    <property type="entry name" value="Thioredoxin_domain"/>
</dbReference>
<accession>A0A4Y9QLN9</accession>
<organism evidence="2 3">
    <name type="scientific">Algoriphagus kandeliae</name>
    <dbReference type="NCBI Taxonomy" id="2562278"/>
    <lineage>
        <taxon>Bacteria</taxon>
        <taxon>Pseudomonadati</taxon>
        <taxon>Bacteroidota</taxon>
        <taxon>Cytophagia</taxon>
        <taxon>Cytophagales</taxon>
        <taxon>Cyclobacteriaceae</taxon>
        <taxon>Algoriphagus</taxon>
    </lineage>
</organism>
<dbReference type="PROSITE" id="PS51352">
    <property type="entry name" value="THIOREDOXIN_2"/>
    <property type="match status" value="1"/>
</dbReference>
<name>A0A4Y9QLN9_9BACT</name>
<sequence length="376" mass="44439">MRKLFFFFFLVLFGCEKTKTPQDVWTDTNSKILESDRISYEMKMIWEDPNFHEFDTSFYSFFSEKYPNDFFPYNYIGTTENRSFSYISNELKSIDHDKKTVEIILYEQFPMDFEYSASQNTYLSFSPIGLLQKEDWTYVLDTVVDNKVFMDFMRIEMDTTVDSKHVLLQQHLFINPSNSLPEWYSRRLYHDGRRNQLIEVYFSNYNFNLQDGLFDQQVPKDYISNLYGQKEISMKALEKGMKAPDFELYNLEGEKVRLSDFRGKKIFLDFSMINCGWCKIALEKMNQPDFAFAENMVPFYVNPVDNPDRLKKYNEIVSIPFPVLIDAEEVGKDYGVGGYPTFFIIDENGIIELSQVGYSDSLMIQLNKFKGENTKP</sequence>
<dbReference type="InterPro" id="IPR050553">
    <property type="entry name" value="Thioredoxin_ResA/DsbE_sf"/>
</dbReference>
<dbReference type="AlphaFoldDB" id="A0A4Y9QLN9"/>